<proteinExistence type="predicted"/>
<feature type="compositionally biased region" description="Low complexity" evidence="1">
    <location>
        <begin position="574"/>
        <end position="589"/>
    </location>
</feature>
<feature type="domain" description="DNA-directed DNA polymerase family A palm" evidence="2">
    <location>
        <begin position="426"/>
        <end position="688"/>
    </location>
</feature>
<organism evidence="3 4">
    <name type="scientific">Anaeramoeba flamelloides</name>
    <dbReference type="NCBI Taxonomy" id="1746091"/>
    <lineage>
        <taxon>Eukaryota</taxon>
        <taxon>Metamonada</taxon>
        <taxon>Anaeramoebidae</taxon>
        <taxon>Anaeramoeba</taxon>
    </lineage>
</organism>
<accession>A0ABQ8YQ90</accession>
<gene>
    <name evidence="3" type="ORF">M0813_02035</name>
</gene>
<evidence type="ECO:0000256" key="1">
    <source>
        <dbReference type="SAM" id="MobiDB-lite"/>
    </source>
</evidence>
<dbReference type="InterPro" id="IPR036397">
    <property type="entry name" value="RNaseH_sf"/>
</dbReference>
<keyword evidence="4" id="KW-1185">Reference proteome</keyword>
<dbReference type="PRINTS" id="PR00868">
    <property type="entry name" value="DNAPOLI"/>
</dbReference>
<protein>
    <submittedName>
        <fullName evidence="3">DNA polymerase theta</fullName>
    </submittedName>
</protein>
<feature type="region of interest" description="Disordered" evidence="1">
    <location>
        <begin position="174"/>
        <end position="201"/>
    </location>
</feature>
<dbReference type="InterPro" id="IPR043502">
    <property type="entry name" value="DNA/RNA_pol_sf"/>
</dbReference>
<dbReference type="Gene3D" id="1.20.1060.10">
    <property type="entry name" value="Taq DNA Polymerase, Chain T, domain 4"/>
    <property type="match status" value="1"/>
</dbReference>
<feature type="region of interest" description="Disordered" evidence="1">
    <location>
        <begin position="570"/>
        <end position="603"/>
    </location>
</feature>
<name>A0ABQ8YQ90_9EUKA</name>
<sequence length="723" mass="85070">MSISSNYTSNSKIKNQNQTNQFNEFILSAREICFSIIDSKNNETCFTQIPLKKKKRRTIVNQNSNLKTKSTNKESETPIFYLAVLIDKFKKYLLPPSFLNKILELAPEECVFLVYDLLHFYREYQTCELFSSTRQWLFDFKVCCWLLKPELKNYNLEKIRNEFRTLESQKKHQSFSFEMEKDQDQDQYEKEKLTPKEKEKQEKIEIQKFNNSQTISFPFSILAQSRSQFKKAQVQLFSNVLKMSQIFQTVLGLLAERNYLQLYEGIEFPLINSLFILEFNGIGFDYEEAREGLLNEETAIQELYQDIQRYGFNFDVNNLAQVSNLIFDQLKLQPKTNFISNNVKKENLYSTQESVLSQLVNQHPIVQNILDYRGSLRKIQSLQKLLDSFSNSKRSQQRNRLFSFFTQIGTSTGRLSSTNINFQNIDASIRKYFKPKKGYSFLSIDYSALDLRVLAHLSKEELLIEIMQDKDKDAISEIASMILKKDPKKVTELERKNIKQVLYGTIYGMGFNKTATSLQITPIKAQKLQKNIRNTFPTLHKWLITLKSNSKHNGYTESLLKRKRYFSNNERENNIPNNNNNNNNNYNNSKNDDENNNRSSSRKNNFYFDNESNFIESQNQKQINHSRSFYTKLERIIINTTIQATSADIMKLAMLDIHHKIMENSWKNDLQMVCQLHDEFLFEVKNDLIEKASKMVQEVMENVVKFRVPLITKIKIAENWGDC</sequence>
<dbReference type="Gene3D" id="3.30.70.370">
    <property type="match status" value="2"/>
</dbReference>
<evidence type="ECO:0000259" key="2">
    <source>
        <dbReference type="SMART" id="SM00482"/>
    </source>
</evidence>
<dbReference type="Proteomes" id="UP001150062">
    <property type="component" value="Unassembled WGS sequence"/>
</dbReference>
<dbReference type="PANTHER" id="PTHR10133:SF62">
    <property type="entry name" value="DNA POLYMERASE THETA"/>
    <property type="match status" value="1"/>
</dbReference>
<feature type="compositionally biased region" description="Basic and acidic residues" evidence="1">
    <location>
        <begin position="178"/>
        <end position="201"/>
    </location>
</feature>
<dbReference type="EMBL" id="JAOAOG010000131">
    <property type="protein sequence ID" value="KAJ6246782.1"/>
    <property type="molecule type" value="Genomic_DNA"/>
</dbReference>
<evidence type="ECO:0000313" key="4">
    <source>
        <dbReference type="Proteomes" id="UP001150062"/>
    </source>
</evidence>
<dbReference type="Pfam" id="PF00476">
    <property type="entry name" value="DNA_pol_A"/>
    <property type="match status" value="1"/>
</dbReference>
<dbReference type="Gene3D" id="3.30.420.10">
    <property type="entry name" value="Ribonuclease H-like superfamily/Ribonuclease H"/>
    <property type="match status" value="1"/>
</dbReference>
<reference evidence="3" key="1">
    <citation type="submission" date="2022-08" db="EMBL/GenBank/DDBJ databases">
        <title>Novel sulfate-reducing endosymbionts in the free-living metamonad Anaeramoeba.</title>
        <authorList>
            <person name="Jerlstrom-Hultqvist J."/>
            <person name="Cepicka I."/>
            <person name="Gallot-Lavallee L."/>
            <person name="Salas-Leiva D."/>
            <person name="Curtis B.A."/>
            <person name="Zahonova K."/>
            <person name="Pipaliya S."/>
            <person name="Dacks J."/>
            <person name="Roger A.J."/>
        </authorList>
    </citation>
    <scope>NUCLEOTIDE SEQUENCE</scope>
    <source>
        <strain evidence="3">Schooner1</strain>
    </source>
</reference>
<dbReference type="SMART" id="SM00482">
    <property type="entry name" value="POLAc"/>
    <property type="match status" value="1"/>
</dbReference>
<dbReference type="SUPFAM" id="SSF56672">
    <property type="entry name" value="DNA/RNA polymerases"/>
    <property type="match status" value="1"/>
</dbReference>
<comment type="caution">
    <text evidence="3">The sequence shown here is derived from an EMBL/GenBank/DDBJ whole genome shotgun (WGS) entry which is preliminary data.</text>
</comment>
<evidence type="ECO:0000313" key="3">
    <source>
        <dbReference type="EMBL" id="KAJ6246782.1"/>
    </source>
</evidence>
<dbReference type="PANTHER" id="PTHR10133">
    <property type="entry name" value="DNA POLYMERASE I"/>
    <property type="match status" value="1"/>
</dbReference>
<dbReference type="InterPro" id="IPR002298">
    <property type="entry name" value="DNA_polymerase_A"/>
</dbReference>
<dbReference type="InterPro" id="IPR001098">
    <property type="entry name" value="DNA-dir_DNA_pol_A_palm_dom"/>
</dbReference>